<name>A0A0P7ZE24_9CYAN</name>
<evidence type="ECO:0000313" key="2">
    <source>
        <dbReference type="Proteomes" id="UP000050465"/>
    </source>
</evidence>
<dbReference type="AlphaFoldDB" id="A0A0P7ZE24"/>
<sequence length="62" mass="6787">MKSYLSNQLVRPLQSGLLRCASSVQHLLMKAAVAFSLKLCLFTAKVLLGSNSKSNSHMTESF</sequence>
<dbReference type="EMBL" id="LJZR01000043">
    <property type="protein sequence ID" value="KPQ32901.1"/>
    <property type="molecule type" value="Genomic_DNA"/>
</dbReference>
<comment type="caution">
    <text evidence="1">The sequence shown here is derived from an EMBL/GenBank/DDBJ whole genome shotgun (WGS) entry which is preliminary data.</text>
</comment>
<dbReference type="STRING" id="1666911.HLUCCA11_20225"/>
<proteinExistence type="predicted"/>
<organism evidence="1 2">
    <name type="scientific">Phormidesmis priestleyi Ana</name>
    <dbReference type="NCBI Taxonomy" id="1666911"/>
    <lineage>
        <taxon>Bacteria</taxon>
        <taxon>Bacillati</taxon>
        <taxon>Cyanobacteriota</taxon>
        <taxon>Cyanophyceae</taxon>
        <taxon>Leptolyngbyales</taxon>
        <taxon>Leptolyngbyaceae</taxon>
        <taxon>Phormidesmis</taxon>
    </lineage>
</organism>
<dbReference type="Proteomes" id="UP000050465">
    <property type="component" value="Unassembled WGS sequence"/>
</dbReference>
<evidence type="ECO:0000313" key="1">
    <source>
        <dbReference type="EMBL" id="KPQ32901.1"/>
    </source>
</evidence>
<reference evidence="1 2" key="1">
    <citation type="submission" date="2015-09" db="EMBL/GenBank/DDBJ databases">
        <title>Identification and resolution of microdiversity through metagenomic sequencing of parallel consortia.</title>
        <authorList>
            <person name="Nelson W.C."/>
            <person name="Romine M.F."/>
            <person name="Lindemann S.R."/>
        </authorList>
    </citation>
    <scope>NUCLEOTIDE SEQUENCE [LARGE SCALE GENOMIC DNA]</scope>
    <source>
        <strain evidence="1">Ana</strain>
    </source>
</reference>
<protein>
    <submittedName>
        <fullName evidence="1">Uncharacterized protein</fullName>
    </submittedName>
</protein>
<gene>
    <name evidence="1" type="ORF">HLUCCA11_20225</name>
</gene>
<accession>A0A0P7ZE24</accession>